<accession>C6HU92</accession>
<evidence type="ECO:0000313" key="3">
    <source>
        <dbReference type="Proteomes" id="UP000009374"/>
    </source>
</evidence>
<dbReference type="Pfam" id="PF00903">
    <property type="entry name" value="Glyoxalase"/>
    <property type="match status" value="1"/>
</dbReference>
<dbReference type="SUPFAM" id="SSF54593">
    <property type="entry name" value="Glyoxalase/Bleomycin resistance protein/Dihydroxybiphenyl dioxygenase"/>
    <property type="match status" value="1"/>
</dbReference>
<dbReference type="CDD" id="cd07253">
    <property type="entry name" value="GLOD5"/>
    <property type="match status" value="1"/>
</dbReference>
<keyword evidence="2" id="KW-0223">Dioxygenase</keyword>
<evidence type="ECO:0000313" key="2">
    <source>
        <dbReference type="EMBL" id="EES53825.1"/>
    </source>
</evidence>
<keyword evidence="2" id="KW-0560">Oxidoreductase</keyword>
<name>C6HU92_9BACT</name>
<organism evidence="2 3">
    <name type="scientific">Leptospirillum ferrodiazotrophum</name>
    <dbReference type="NCBI Taxonomy" id="412449"/>
    <lineage>
        <taxon>Bacteria</taxon>
        <taxon>Pseudomonadati</taxon>
        <taxon>Nitrospirota</taxon>
        <taxon>Nitrospiria</taxon>
        <taxon>Nitrospirales</taxon>
        <taxon>Nitrospiraceae</taxon>
        <taxon>Leptospirillum</taxon>
    </lineage>
</organism>
<dbReference type="Proteomes" id="UP000009374">
    <property type="component" value="Unassembled WGS sequence"/>
</dbReference>
<gene>
    <name evidence="2" type="ORF">UBAL3_48660039</name>
</gene>
<protein>
    <submittedName>
        <fullName evidence="2">Glyoxalase/bleomycin resistance protein/dioxygenase</fullName>
    </submittedName>
</protein>
<dbReference type="InterPro" id="IPR004360">
    <property type="entry name" value="Glyas_Fos-R_dOase_dom"/>
</dbReference>
<dbReference type="AlphaFoldDB" id="C6HU92"/>
<keyword evidence="3" id="KW-1185">Reference proteome</keyword>
<dbReference type="PANTHER" id="PTHR21366">
    <property type="entry name" value="GLYOXALASE FAMILY PROTEIN"/>
    <property type="match status" value="1"/>
</dbReference>
<dbReference type="GO" id="GO:0051213">
    <property type="term" value="F:dioxygenase activity"/>
    <property type="evidence" value="ECO:0007669"/>
    <property type="project" value="UniProtKB-KW"/>
</dbReference>
<dbReference type="InterPro" id="IPR050383">
    <property type="entry name" value="GlyoxalaseI/FosfomycinResist"/>
</dbReference>
<feature type="domain" description="VOC" evidence="1">
    <location>
        <begin position="9"/>
        <end position="129"/>
    </location>
</feature>
<evidence type="ECO:0000259" key="1">
    <source>
        <dbReference type="PROSITE" id="PS51819"/>
    </source>
</evidence>
<proteinExistence type="predicted"/>
<dbReference type="InterPro" id="IPR037523">
    <property type="entry name" value="VOC_core"/>
</dbReference>
<dbReference type="InterPro" id="IPR029068">
    <property type="entry name" value="Glyas_Bleomycin-R_OHBP_Dase"/>
</dbReference>
<dbReference type="EMBL" id="GG693853">
    <property type="protein sequence ID" value="EES53825.1"/>
    <property type="molecule type" value="Genomic_DNA"/>
</dbReference>
<reference evidence="2 3" key="1">
    <citation type="journal article" date="2009" name="Appl. Environ. Microbiol.">
        <title>Community genomic and proteomic analyses of chemoautotrophic iron-oxidizing "Leptospirillum rubarum" (Group II) and "Leptospirillum ferrodiazotrophum" (Group III) bacteria in acid mine drainage biofilms.</title>
        <authorList>
            <person name="Goltsman D.S."/>
            <person name="Denef V.J."/>
            <person name="Singer S.W."/>
            <person name="VerBerkmoes N.C."/>
            <person name="Lefsrud M."/>
            <person name="Mueller R.S."/>
            <person name="Dick G.J."/>
            <person name="Sun C.L."/>
            <person name="Wheeler K.E."/>
            <person name="Zemla A."/>
            <person name="Baker B.J."/>
            <person name="Hauser L."/>
            <person name="Land M."/>
            <person name="Shah M.B."/>
            <person name="Thelen M.P."/>
            <person name="Hettich R.L."/>
            <person name="Banfield J.F."/>
        </authorList>
    </citation>
    <scope>NUCLEOTIDE SEQUENCE [LARGE SCALE GENOMIC DNA]</scope>
</reference>
<sequence>MISPDPVLGLDHLVLTVRDVERTLSFYRRVLGMVPVTFGNGRRALSFGSQKINLHPLGEEIDPHAADPVPGSADLCFLVDLSIDALLSHQASLGVSPELGPVQRTGATGPLVSVYIRDPDGNLIELSRTGTSAAETPENPFLFESDRLLFRNFFGS</sequence>
<dbReference type="Gene3D" id="3.10.180.10">
    <property type="entry name" value="2,3-Dihydroxybiphenyl 1,2-Dioxygenase, domain 1"/>
    <property type="match status" value="1"/>
</dbReference>
<dbReference type="PANTHER" id="PTHR21366:SF14">
    <property type="entry name" value="GLYOXALASE DOMAIN-CONTAINING PROTEIN 5"/>
    <property type="match status" value="1"/>
</dbReference>
<dbReference type="PROSITE" id="PS51819">
    <property type="entry name" value="VOC"/>
    <property type="match status" value="1"/>
</dbReference>